<dbReference type="GO" id="GO:0032979">
    <property type="term" value="P:protein insertion into mitochondrial inner membrane from matrix"/>
    <property type="evidence" value="ECO:0007669"/>
    <property type="project" value="TreeGrafter"/>
</dbReference>
<dbReference type="InterPro" id="IPR001708">
    <property type="entry name" value="YidC/ALB3/OXA1/COX18"/>
</dbReference>
<evidence type="ECO:0000256" key="9">
    <source>
        <dbReference type="RuleBase" id="RU003945"/>
    </source>
</evidence>
<evidence type="ECO:0000256" key="8">
    <source>
        <dbReference type="ARBA" id="ARBA00023136"/>
    </source>
</evidence>
<comment type="similarity">
    <text evidence="2 9">Belongs to the OXA1/ALB3/YidC family.</text>
</comment>
<keyword evidence="11" id="KW-1185">Reference proteome</keyword>
<dbReference type="AlphaFoldDB" id="A0A7F5RF11"/>
<comment type="subcellular location">
    <subcellularLocation>
        <location evidence="9">Membrane</location>
        <topology evidence="9">Multi-pass membrane protein</topology>
    </subcellularLocation>
    <subcellularLocation>
        <location evidence="1">Mitochondrion inner membrane</location>
        <topology evidence="1">Multi-pass membrane protein</topology>
    </subcellularLocation>
</comment>
<dbReference type="CDD" id="cd20069">
    <property type="entry name" value="5TM_Oxa1-like"/>
    <property type="match status" value="1"/>
</dbReference>
<dbReference type="RefSeq" id="XP_025834574.1">
    <property type="nucleotide sequence ID" value="XM_025978789.1"/>
</dbReference>
<dbReference type="Pfam" id="PF02096">
    <property type="entry name" value="60KD_IMP"/>
    <property type="match status" value="1"/>
</dbReference>
<evidence type="ECO:0000256" key="7">
    <source>
        <dbReference type="ARBA" id="ARBA00023128"/>
    </source>
</evidence>
<organism evidence="11 12">
    <name type="scientific">Agrilus planipennis</name>
    <name type="common">Emerald ash borer</name>
    <name type="synonym">Agrilus marcopoli</name>
    <dbReference type="NCBI Taxonomy" id="224129"/>
    <lineage>
        <taxon>Eukaryota</taxon>
        <taxon>Metazoa</taxon>
        <taxon>Ecdysozoa</taxon>
        <taxon>Arthropoda</taxon>
        <taxon>Hexapoda</taxon>
        <taxon>Insecta</taxon>
        <taxon>Pterygota</taxon>
        <taxon>Neoptera</taxon>
        <taxon>Endopterygota</taxon>
        <taxon>Coleoptera</taxon>
        <taxon>Polyphaga</taxon>
        <taxon>Elateriformia</taxon>
        <taxon>Buprestoidea</taxon>
        <taxon>Buprestidae</taxon>
        <taxon>Agrilinae</taxon>
        <taxon>Agrilus</taxon>
    </lineage>
</organism>
<dbReference type="GeneID" id="112905752"/>
<dbReference type="KEGG" id="apln:112905752"/>
<evidence type="ECO:0000256" key="2">
    <source>
        <dbReference type="ARBA" id="ARBA00009877"/>
    </source>
</evidence>
<evidence type="ECO:0000259" key="10">
    <source>
        <dbReference type="Pfam" id="PF02096"/>
    </source>
</evidence>
<reference evidence="12" key="1">
    <citation type="submission" date="2025-08" db="UniProtKB">
        <authorList>
            <consortium name="RefSeq"/>
        </authorList>
    </citation>
    <scope>IDENTIFICATION</scope>
    <source>
        <tissue evidence="12">Entire body</tissue>
    </source>
</reference>
<dbReference type="PANTHER" id="PTHR12428">
    <property type="entry name" value="OXA1"/>
    <property type="match status" value="1"/>
</dbReference>
<evidence type="ECO:0000313" key="12">
    <source>
        <dbReference type="RefSeq" id="XP_025834574.1"/>
    </source>
</evidence>
<keyword evidence="6" id="KW-1133">Transmembrane helix</keyword>
<evidence type="ECO:0000256" key="6">
    <source>
        <dbReference type="ARBA" id="ARBA00022989"/>
    </source>
</evidence>
<dbReference type="PANTHER" id="PTHR12428:SF66">
    <property type="entry name" value="MITOCHONDRIAL INNER MEMBRANE PROTEIN OXA1L"/>
    <property type="match status" value="1"/>
</dbReference>
<keyword evidence="5" id="KW-0809">Transit peptide</keyword>
<evidence type="ECO:0000313" key="11">
    <source>
        <dbReference type="Proteomes" id="UP000192223"/>
    </source>
</evidence>
<keyword evidence="8" id="KW-0472">Membrane</keyword>
<dbReference type="Proteomes" id="UP000192223">
    <property type="component" value="Unplaced"/>
</dbReference>
<evidence type="ECO:0000256" key="1">
    <source>
        <dbReference type="ARBA" id="ARBA00004448"/>
    </source>
</evidence>
<keyword evidence="7" id="KW-0496">Mitochondrion</keyword>
<dbReference type="InParanoid" id="A0A7F5RF11"/>
<keyword evidence="3 9" id="KW-0812">Transmembrane</keyword>
<evidence type="ECO:0000256" key="5">
    <source>
        <dbReference type="ARBA" id="ARBA00022946"/>
    </source>
</evidence>
<protein>
    <submittedName>
        <fullName evidence="12">Mitochondrial inner membrane protein OXA1L-like</fullName>
    </submittedName>
</protein>
<accession>A0A7F5RF11</accession>
<dbReference type="GO" id="GO:0005743">
    <property type="term" value="C:mitochondrial inner membrane"/>
    <property type="evidence" value="ECO:0007669"/>
    <property type="project" value="UniProtKB-SubCell"/>
</dbReference>
<gene>
    <name evidence="12" type="primary">LOC112905752</name>
</gene>
<dbReference type="InterPro" id="IPR028055">
    <property type="entry name" value="YidC/Oxa/ALB_C"/>
</dbReference>
<keyword evidence="4" id="KW-0999">Mitochondrion inner membrane</keyword>
<dbReference type="GO" id="GO:0032977">
    <property type="term" value="F:membrane insertase activity"/>
    <property type="evidence" value="ECO:0007669"/>
    <property type="project" value="InterPro"/>
</dbReference>
<dbReference type="OrthoDB" id="2148490at2759"/>
<name>A0A7F5RF11_AGRPL</name>
<evidence type="ECO:0000256" key="4">
    <source>
        <dbReference type="ARBA" id="ARBA00022792"/>
    </source>
</evidence>
<feature type="domain" description="Membrane insertase YidC/Oxa/ALB C-terminal" evidence="10">
    <location>
        <begin position="2"/>
        <end position="115"/>
    </location>
</feature>
<proteinExistence type="inferred from homology"/>
<sequence length="173" mass="19547">MLVPLAQMPLFISFFMGLRQMANVPVDSLREGGMLWFTDLTLPDQYYGLPLITSFTLWVTIEVGTDAGKLSSQNLQTMKYILRAVPVLILPFTVNFPAAILCYWASSNFISLIQVGILRIPTIRDYFKIEPLVNHKPENLPIKSKGFVGGIKDTWTNLNILKCTFKHRATHTA</sequence>
<evidence type="ECO:0000256" key="3">
    <source>
        <dbReference type="ARBA" id="ARBA00022692"/>
    </source>
</evidence>